<feature type="domain" description="Carboxylesterase type B" evidence="5">
    <location>
        <begin position="1"/>
        <end position="236"/>
    </location>
</feature>
<proteinExistence type="inferred from homology"/>
<reference evidence="6 7" key="1">
    <citation type="submission" date="2024-05" db="EMBL/GenBank/DDBJ databases">
        <authorList>
            <person name="Wallberg A."/>
        </authorList>
    </citation>
    <scope>NUCLEOTIDE SEQUENCE [LARGE SCALE GENOMIC DNA]</scope>
</reference>
<dbReference type="SUPFAM" id="SSF53474">
    <property type="entry name" value="alpha/beta-Hydrolases"/>
    <property type="match status" value="1"/>
</dbReference>
<dbReference type="InterPro" id="IPR002018">
    <property type="entry name" value="CarbesteraseB"/>
</dbReference>
<dbReference type="InterPro" id="IPR029058">
    <property type="entry name" value="AB_hydrolase_fold"/>
</dbReference>
<feature type="non-terminal residue" evidence="6">
    <location>
        <position position="251"/>
    </location>
</feature>
<evidence type="ECO:0000256" key="1">
    <source>
        <dbReference type="ARBA" id="ARBA00005964"/>
    </source>
</evidence>
<evidence type="ECO:0000256" key="3">
    <source>
        <dbReference type="ARBA" id="ARBA00022801"/>
    </source>
</evidence>
<dbReference type="EMBL" id="CAXKWB010116247">
    <property type="protein sequence ID" value="CAL4235994.1"/>
    <property type="molecule type" value="Genomic_DNA"/>
</dbReference>
<name>A0AAV2SS97_MEGNR</name>
<keyword evidence="7" id="KW-1185">Reference proteome</keyword>
<feature type="non-terminal residue" evidence="6">
    <location>
        <position position="1"/>
    </location>
</feature>
<dbReference type="PANTHER" id="PTHR43142">
    <property type="entry name" value="CARBOXYLIC ESTER HYDROLASE"/>
    <property type="match status" value="1"/>
</dbReference>
<comment type="caution">
    <text evidence="6">The sequence shown here is derived from an EMBL/GenBank/DDBJ whole genome shotgun (WGS) entry which is preliminary data.</text>
</comment>
<evidence type="ECO:0000313" key="7">
    <source>
        <dbReference type="Proteomes" id="UP001497623"/>
    </source>
</evidence>
<protein>
    <recommendedName>
        <fullName evidence="5">Carboxylesterase type B domain-containing protein</fullName>
    </recommendedName>
</protein>
<evidence type="ECO:0000256" key="4">
    <source>
        <dbReference type="ARBA" id="ARBA00023180"/>
    </source>
</evidence>
<keyword evidence="2" id="KW-0719">Serine esterase</keyword>
<accession>A0AAV2SS97</accession>
<dbReference type="GO" id="GO:0052689">
    <property type="term" value="F:carboxylic ester hydrolase activity"/>
    <property type="evidence" value="ECO:0007669"/>
    <property type="project" value="UniProtKB-KW"/>
</dbReference>
<gene>
    <name evidence="6" type="ORF">MNOR_LOCUS40137</name>
</gene>
<organism evidence="6 7">
    <name type="scientific">Meganyctiphanes norvegica</name>
    <name type="common">Northern krill</name>
    <name type="synonym">Thysanopoda norvegica</name>
    <dbReference type="NCBI Taxonomy" id="48144"/>
    <lineage>
        <taxon>Eukaryota</taxon>
        <taxon>Metazoa</taxon>
        <taxon>Ecdysozoa</taxon>
        <taxon>Arthropoda</taxon>
        <taxon>Crustacea</taxon>
        <taxon>Multicrustacea</taxon>
        <taxon>Malacostraca</taxon>
        <taxon>Eumalacostraca</taxon>
        <taxon>Eucarida</taxon>
        <taxon>Euphausiacea</taxon>
        <taxon>Euphausiidae</taxon>
        <taxon>Meganyctiphanes</taxon>
    </lineage>
</organism>
<sequence>GLFQGVIGQSGSALEHWALDSDPLESAEVIGSLNGCDTVSRETLYECMMTKTGDEMAMAMAAYVNHDRRNAGMGFRGASPVNQLTIDSNFTSNASIIIEKEPEQYFLDNTINSANLMIGANKNEGSYVMGIVYLDYLLPNALIYDDIWMRDEMVHAILASLGVEDPTNGLAESLMDAYLGGADPANFEEFAIGAIDMTGVLFLKAGIWQTAKLHSKHSIKNTYVYSFDFQSDDTMFSWLFIGHSDMPFETG</sequence>
<dbReference type="Proteomes" id="UP001497623">
    <property type="component" value="Unassembled WGS sequence"/>
</dbReference>
<evidence type="ECO:0000259" key="5">
    <source>
        <dbReference type="Pfam" id="PF00135"/>
    </source>
</evidence>
<dbReference type="PANTHER" id="PTHR43142:SF1">
    <property type="entry name" value="CARBOXYLIC ESTER HYDROLASE"/>
    <property type="match status" value="1"/>
</dbReference>
<dbReference type="Pfam" id="PF00135">
    <property type="entry name" value="COesterase"/>
    <property type="match status" value="1"/>
</dbReference>
<keyword evidence="4" id="KW-0325">Glycoprotein</keyword>
<dbReference type="AlphaFoldDB" id="A0AAV2SS97"/>
<comment type="similarity">
    <text evidence="1">Belongs to the type-B carboxylesterase/lipase family.</text>
</comment>
<evidence type="ECO:0000313" key="6">
    <source>
        <dbReference type="EMBL" id="CAL4235994.1"/>
    </source>
</evidence>
<keyword evidence="3" id="KW-0378">Hydrolase</keyword>
<evidence type="ECO:0000256" key="2">
    <source>
        <dbReference type="ARBA" id="ARBA00022487"/>
    </source>
</evidence>
<dbReference type="Gene3D" id="3.40.50.1820">
    <property type="entry name" value="alpha/beta hydrolase"/>
    <property type="match status" value="1"/>
</dbReference>